<dbReference type="KEGG" id="dpr:Despr_0457"/>
<keyword evidence="5" id="KW-1185">Reference proteome</keyword>
<protein>
    <submittedName>
        <fullName evidence="4">Lytic transglycosylase catalytic</fullName>
    </submittedName>
</protein>
<proteinExistence type="inferred from homology"/>
<evidence type="ECO:0000256" key="1">
    <source>
        <dbReference type="ARBA" id="ARBA00007734"/>
    </source>
</evidence>
<dbReference type="InterPro" id="IPR008258">
    <property type="entry name" value="Transglycosylase_SLT_dom_1"/>
</dbReference>
<dbReference type="InterPro" id="IPR023346">
    <property type="entry name" value="Lysozyme-like_dom_sf"/>
</dbReference>
<dbReference type="CDD" id="cd16896">
    <property type="entry name" value="LT_Slt70-like"/>
    <property type="match status" value="1"/>
</dbReference>
<organism evidence="4 5">
    <name type="scientific">Desulfobulbus propionicus (strain ATCC 33891 / DSM 2032 / VKM B-1956 / 1pr3)</name>
    <dbReference type="NCBI Taxonomy" id="577650"/>
    <lineage>
        <taxon>Bacteria</taxon>
        <taxon>Pseudomonadati</taxon>
        <taxon>Thermodesulfobacteriota</taxon>
        <taxon>Desulfobulbia</taxon>
        <taxon>Desulfobulbales</taxon>
        <taxon>Desulfobulbaceae</taxon>
        <taxon>Desulfobulbus</taxon>
    </lineage>
</organism>
<dbReference type="Proteomes" id="UP000006365">
    <property type="component" value="Chromosome"/>
</dbReference>
<evidence type="ECO:0000313" key="4">
    <source>
        <dbReference type="EMBL" id="ADW16637.1"/>
    </source>
</evidence>
<dbReference type="Gene3D" id="1.10.530.10">
    <property type="match status" value="1"/>
</dbReference>
<evidence type="ECO:0000313" key="5">
    <source>
        <dbReference type="Proteomes" id="UP000006365"/>
    </source>
</evidence>
<dbReference type="PANTHER" id="PTHR37423">
    <property type="entry name" value="SOLUBLE LYTIC MUREIN TRANSGLYCOSYLASE-RELATED"/>
    <property type="match status" value="1"/>
</dbReference>
<dbReference type="SUPFAM" id="SSF53955">
    <property type="entry name" value="Lysozyme-like"/>
    <property type="match status" value="1"/>
</dbReference>
<dbReference type="RefSeq" id="WP_015723184.1">
    <property type="nucleotide sequence ID" value="NC_014972.1"/>
</dbReference>
<comment type="similarity">
    <text evidence="1">Belongs to the transglycosylase Slt family.</text>
</comment>
<evidence type="ECO:0000259" key="3">
    <source>
        <dbReference type="Pfam" id="PF01464"/>
    </source>
</evidence>
<dbReference type="GO" id="GO:0008933">
    <property type="term" value="F:peptidoglycan lytic transglycosylase activity"/>
    <property type="evidence" value="ECO:0007669"/>
    <property type="project" value="InterPro"/>
</dbReference>
<feature type="chain" id="PRO_5031188611" evidence="2">
    <location>
        <begin position="20"/>
        <end position="188"/>
    </location>
</feature>
<feature type="signal peptide" evidence="2">
    <location>
        <begin position="1"/>
        <end position="19"/>
    </location>
</feature>
<evidence type="ECO:0000256" key="2">
    <source>
        <dbReference type="SAM" id="SignalP"/>
    </source>
</evidence>
<dbReference type="PANTHER" id="PTHR37423:SF2">
    <property type="entry name" value="MEMBRANE-BOUND LYTIC MUREIN TRANSGLYCOSYLASE C"/>
    <property type="match status" value="1"/>
</dbReference>
<dbReference type="AlphaFoldDB" id="A0A7U3YJP0"/>
<reference evidence="4 5" key="1">
    <citation type="journal article" date="2011" name="Stand. Genomic Sci.">
        <title>Complete genome sequence of Desulfobulbus propionicus type strain (1pr3).</title>
        <authorList>
            <person name="Pagani I."/>
            <person name="Lapidus A."/>
            <person name="Nolan M."/>
            <person name="Lucas S."/>
            <person name="Hammon N."/>
            <person name="Deshpande S."/>
            <person name="Cheng J.F."/>
            <person name="Chertkov O."/>
            <person name="Davenport K."/>
            <person name="Tapia R."/>
            <person name="Han C."/>
            <person name="Goodwin L."/>
            <person name="Pitluck S."/>
            <person name="Liolios K."/>
            <person name="Mavromatis K."/>
            <person name="Ivanova N."/>
            <person name="Mikhailova N."/>
            <person name="Pati A."/>
            <person name="Chen A."/>
            <person name="Palaniappan K."/>
            <person name="Land M."/>
            <person name="Hauser L."/>
            <person name="Chang Y.J."/>
            <person name="Jeffries C.D."/>
            <person name="Detter J.C."/>
            <person name="Brambilla E."/>
            <person name="Kannan K.P."/>
            <person name="Djao O.D."/>
            <person name="Rohde M."/>
            <person name="Pukall R."/>
            <person name="Spring S."/>
            <person name="Goker M."/>
            <person name="Sikorski J."/>
            <person name="Woyke T."/>
            <person name="Bristow J."/>
            <person name="Eisen J.A."/>
            <person name="Markowitz V."/>
            <person name="Hugenholtz P."/>
            <person name="Kyrpides N.C."/>
            <person name="Klenk H.P."/>
        </authorList>
    </citation>
    <scope>NUCLEOTIDE SEQUENCE [LARGE SCALE GENOMIC DNA]</scope>
    <source>
        <strain evidence="5">ATCC 33891 / DSM 2032 / 1pr3</strain>
    </source>
</reference>
<name>A0A7U3YJP0_DESPD</name>
<keyword evidence="2" id="KW-0732">Signal</keyword>
<feature type="domain" description="Transglycosylase SLT" evidence="3">
    <location>
        <begin position="68"/>
        <end position="163"/>
    </location>
</feature>
<dbReference type="InterPro" id="IPR000189">
    <property type="entry name" value="Transglyc_AS"/>
</dbReference>
<dbReference type="PROSITE" id="PS00922">
    <property type="entry name" value="TRANSGLYCOSYLASE"/>
    <property type="match status" value="1"/>
</dbReference>
<dbReference type="GO" id="GO:0016020">
    <property type="term" value="C:membrane"/>
    <property type="evidence" value="ECO:0007669"/>
    <property type="project" value="InterPro"/>
</dbReference>
<accession>A0A7U3YJP0</accession>
<dbReference type="EMBL" id="CP002364">
    <property type="protein sequence ID" value="ADW16637.1"/>
    <property type="molecule type" value="Genomic_DNA"/>
</dbReference>
<sequence length="188" mass="20236">MCAVFLLALHCLLPGGAEARVYAYINAKGELHYTPVKGGKLRKLGQKPGKGTRLAGTGSLSRPLQAFIDKTATAQGLDPLLVKAVIKAESNFDPNAVSDKGAQGLMQLMPATAKDLRVADPFDPQENIVGGTRYLRFLLDSYDGNLELSLAAYNAGPGKVKNVVPDIDETRTYVAKVLDTYQAYQKKP</sequence>
<dbReference type="GO" id="GO:0000270">
    <property type="term" value="P:peptidoglycan metabolic process"/>
    <property type="evidence" value="ECO:0007669"/>
    <property type="project" value="InterPro"/>
</dbReference>
<dbReference type="Pfam" id="PF01464">
    <property type="entry name" value="SLT"/>
    <property type="match status" value="1"/>
</dbReference>
<gene>
    <name evidence="4" type="ordered locus">Despr_0457</name>
</gene>